<evidence type="ECO:0000256" key="1">
    <source>
        <dbReference type="SAM" id="MobiDB-lite"/>
    </source>
</evidence>
<evidence type="ECO:0000313" key="2">
    <source>
        <dbReference type="EMBL" id="KAK8540272.1"/>
    </source>
</evidence>
<feature type="compositionally biased region" description="Basic and acidic residues" evidence="1">
    <location>
        <begin position="98"/>
        <end position="107"/>
    </location>
</feature>
<protein>
    <submittedName>
        <fullName evidence="2">Uncharacterized protein</fullName>
    </submittedName>
</protein>
<dbReference type="Proteomes" id="UP001472677">
    <property type="component" value="Unassembled WGS sequence"/>
</dbReference>
<gene>
    <name evidence="2" type="ORF">V6N12_046560</name>
</gene>
<name>A0ABR2DJ05_9ROSI</name>
<organism evidence="2 3">
    <name type="scientific">Hibiscus sabdariffa</name>
    <name type="common">roselle</name>
    <dbReference type="NCBI Taxonomy" id="183260"/>
    <lineage>
        <taxon>Eukaryota</taxon>
        <taxon>Viridiplantae</taxon>
        <taxon>Streptophyta</taxon>
        <taxon>Embryophyta</taxon>
        <taxon>Tracheophyta</taxon>
        <taxon>Spermatophyta</taxon>
        <taxon>Magnoliopsida</taxon>
        <taxon>eudicotyledons</taxon>
        <taxon>Gunneridae</taxon>
        <taxon>Pentapetalae</taxon>
        <taxon>rosids</taxon>
        <taxon>malvids</taxon>
        <taxon>Malvales</taxon>
        <taxon>Malvaceae</taxon>
        <taxon>Malvoideae</taxon>
        <taxon>Hibiscus</taxon>
    </lineage>
</organism>
<proteinExistence type="predicted"/>
<feature type="region of interest" description="Disordered" evidence="1">
    <location>
        <begin position="67"/>
        <end position="113"/>
    </location>
</feature>
<evidence type="ECO:0000313" key="3">
    <source>
        <dbReference type="Proteomes" id="UP001472677"/>
    </source>
</evidence>
<comment type="caution">
    <text evidence="2">The sequence shown here is derived from an EMBL/GenBank/DDBJ whole genome shotgun (WGS) entry which is preliminary data.</text>
</comment>
<keyword evidence="3" id="KW-1185">Reference proteome</keyword>
<sequence length="113" mass="12921">MLTAVRRWPRFAEELTGRSSNSGAWRLEQWRLALMGLSSSLFRREESESGGSTPSFFDPLEDLNRGNRFSHHHRSNTRSVLPNIIGSLERGPPFTHQPCRDRERKEVGFPGGQ</sequence>
<reference evidence="2 3" key="1">
    <citation type="journal article" date="2024" name="G3 (Bethesda)">
        <title>Genome assembly of Hibiscus sabdariffa L. provides insights into metabolisms of medicinal natural products.</title>
        <authorList>
            <person name="Kim T."/>
        </authorList>
    </citation>
    <scope>NUCLEOTIDE SEQUENCE [LARGE SCALE GENOMIC DNA]</scope>
    <source>
        <strain evidence="2">TK-2024</strain>
        <tissue evidence="2">Old leaves</tissue>
    </source>
</reference>
<accession>A0ABR2DJ05</accession>
<dbReference type="EMBL" id="JBBPBM010000025">
    <property type="protein sequence ID" value="KAK8540272.1"/>
    <property type="molecule type" value="Genomic_DNA"/>
</dbReference>